<comment type="caution">
    <text evidence="1">The sequence shown here is derived from an EMBL/GenBank/DDBJ whole genome shotgun (WGS) entry which is preliminary data.</text>
</comment>
<organism evidence="1 2">
    <name type="scientific">Variovorax robiniae</name>
    <dbReference type="NCBI Taxonomy" id="1836199"/>
    <lineage>
        <taxon>Bacteria</taxon>
        <taxon>Pseudomonadati</taxon>
        <taxon>Pseudomonadota</taxon>
        <taxon>Betaproteobacteria</taxon>
        <taxon>Burkholderiales</taxon>
        <taxon>Comamonadaceae</taxon>
        <taxon>Variovorax</taxon>
    </lineage>
</organism>
<name>A0ABU8XEB7_9BURK</name>
<dbReference type="EMBL" id="JBBKZS010000013">
    <property type="protein sequence ID" value="MEJ8857901.1"/>
    <property type="molecule type" value="Genomic_DNA"/>
</dbReference>
<evidence type="ECO:0000313" key="2">
    <source>
        <dbReference type="Proteomes" id="UP001367030"/>
    </source>
</evidence>
<gene>
    <name evidence="1" type="ORF">WKW79_25255</name>
</gene>
<reference evidence="1 2" key="1">
    <citation type="submission" date="2024-03" db="EMBL/GenBank/DDBJ databases">
        <title>Novel species of the genus Variovorax.</title>
        <authorList>
            <person name="Liu Q."/>
            <person name="Xin Y.-H."/>
        </authorList>
    </citation>
    <scope>NUCLEOTIDE SEQUENCE [LARGE SCALE GENOMIC DNA]</scope>
    <source>
        <strain evidence="1 2">KACC 18901</strain>
    </source>
</reference>
<protein>
    <recommendedName>
        <fullName evidence="3">DUF4265 domain-containing protein</fullName>
    </recommendedName>
</protein>
<sequence>MKPGVFVNLDDLQHALDVVSMTPDFGNAAYVSRVTGEVHMWSDAADFDPLPVDVEDDSLYIAVPDKRELDLGQQLVFSFVEEHLGASADAVRDIFRKRGAYGKFKDLLDRRGLLQAWYDFEAAETEKALRAWGEENGLAIGDAPGKDAG</sequence>
<accession>A0ABU8XEB7</accession>
<proteinExistence type="predicted"/>
<dbReference type="Proteomes" id="UP001367030">
    <property type="component" value="Unassembled WGS sequence"/>
</dbReference>
<evidence type="ECO:0008006" key="3">
    <source>
        <dbReference type="Google" id="ProtNLM"/>
    </source>
</evidence>
<keyword evidence="2" id="KW-1185">Reference proteome</keyword>
<evidence type="ECO:0000313" key="1">
    <source>
        <dbReference type="EMBL" id="MEJ8857901.1"/>
    </source>
</evidence>
<dbReference type="RefSeq" id="WP_340337970.1">
    <property type="nucleotide sequence ID" value="NZ_JBBKZS010000013.1"/>
</dbReference>